<evidence type="ECO:0000313" key="2">
    <source>
        <dbReference type="Proteomes" id="UP000623967"/>
    </source>
</evidence>
<reference evidence="1 2" key="1">
    <citation type="submission" date="2021-01" db="EMBL/GenBank/DDBJ databases">
        <title>Genome public.</title>
        <authorList>
            <person name="Liu C."/>
            <person name="Sun Q."/>
        </authorList>
    </citation>
    <scope>NUCLEOTIDE SEQUENCE [LARGE SCALE GENOMIC DNA]</scope>
    <source>
        <strain evidence="1 2">YIM B02564</strain>
    </source>
</reference>
<comment type="caution">
    <text evidence="1">The sequence shown here is derived from an EMBL/GenBank/DDBJ whole genome shotgun (WGS) entry which is preliminary data.</text>
</comment>
<keyword evidence="2" id="KW-1185">Reference proteome</keyword>
<proteinExistence type="predicted"/>
<sequence length="63" mass="7669">MTKQYQFIEPEETKKEMVNVLVKGLERALTDQEIRIIYWLSECEYQTRGVILDLFKELSEKKW</sequence>
<evidence type="ECO:0000313" key="1">
    <source>
        <dbReference type="EMBL" id="MBL4951028.1"/>
    </source>
</evidence>
<gene>
    <name evidence="1" type="ORF">JK635_02085</name>
</gene>
<organism evidence="1 2">
    <name type="scientific">Neobacillus paridis</name>
    <dbReference type="NCBI Taxonomy" id="2803862"/>
    <lineage>
        <taxon>Bacteria</taxon>
        <taxon>Bacillati</taxon>
        <taxon>Bacillota</taxon>
        <taxon>Bacilli</taxon>
        <taxon>Bacillales</taxon>
        <taxon>Bacillaceae</taxon>
        <taxon>Neobacillus</taxon>
    </lineage>
</organism>
<protein>
    <submittedName>
        <fullName evidence="1">Uncharacterized protein</fullName>
    </submittedName>
</protein>
<dbReference type="Proteomes" id="UP000623967">
    <property type="component" value="Unassembled WGS sequence"/>
</dbReference>
<name>A0ABS1TKI6_9BACI</name>
<accession>A0ABS1TKI6</accession>
<dbReference type="RefSeq" id="WP_202651962.1">
    <property type="nucleotide sequence ID" value="NZ_JAESWB010000025.1"/>
</dbReference>
<dbReference type="EMBL" id="JAESWB010000025">
    <property type="protein sequence ID" value="MBL4951028.1"/>
    <property type="molecule type" value="Genomic_DNA"/>
</dbReference>